<name>A0AAD4XJD2_9MAGN</name>
<reference evidence="12" key="1">
    <citation type="submission" date="2022-04" db="EMBL/GenBank/DDBJ databases">
        <title>A functionally conserved STORR gene fusion in Papaver species that diverged 16.8 million years ago.</title>
        <authorList>
            <person name="Catania T."/>
        </authorList>
    </citation>
    <scope>NUCLEOTIDE SEQUENCE</scope>
    <source>
        <strain evidence="12">S-188037</strain>
    </source>
</reference>
<dbReference type="FunFam" id="3.40.50.200:FF:000006">
    <property type="entry name" value="Subtilisin-like protease SBT1.5"/>
    <property type="match status" value="1"/>
</dbReference>
<evidence type="ECO:0000256" key="2">
    <source>
        <dbReference type="ARBA" id="ARBA00022670"/>
    </source>
</evidence>
<evidence type="ECO:0000259" key="9">
    <source>
        <dbReference type="Pfam" id="PF00082"/>
    </source>
</evidence>
<feature type="active site" description="Charge relay system" evidence="6 7">
    <location>
        <position position="547"/>
    </location>
</feature>
<dbReference type="EMBL" id="JAJJMB010008429">
    <property type="protein sequence ID" value="KAI3923725.1"/>
    <property type="molecule type" value="Genomic_DNA"/>
</dbReference>
<keyword evidence="3 8" id="KW-0732">Signal</keyword>
<keyword evidence="13" id="KW-1185">Reference proteome</keyword>
<evidence type="ECO:0000256" key="1">
    <source>
        <dbReference type="ARBA" id="ARBA00011073"/>
    </source>
</evidence>
<evidence type="ECO:0000259" key="10">
    <source>
        <dbReference type="Pfam" id="PF05922"/>
    </source>
</evidence>
<dbReference type="Pfam" id="PF00082">
    <property type="entry name" value="Peptidase_S8"/>
    <property type="match status" value="1"/>
</dbReference>
<dbReference type="InterPro" id="IPR010259">
    <property type="entry name" value="S8pro/Inhibitor_I9"/>
</dbReference>
<dbReference type="InterPro" id="IPR045051">
    <property type="entry name" value="SBT"/>
</dbReference>
<feature type="signal peptide" evidence="8">
    <location>
        <begin position="1"/>
        <end position="20"/>
    </location>
</feature>
<dbReference type="InterPro" id="IPR015500">
    <property type="entry name" value="Peptidase_S8_subtilisin-rel"/>
</dbReference>
<dbReference type="GO" id="GO:0004252">
    <property type="term" value="F:serine-type endopeptidase activity"/>
    <property type="evidence" value="ECO:0007669"/>
    <property type="project" value="UniProtKB-UniRule"/>
</dbReference>
<feature type="active site" description="Charge relay system" evidence="6 7">
    <location>
        <position position="217"/>
    </location>
</feature>
<dbReference type="Gene3D" id="2.60.40.2310">
    <property type="match status" value="1"/>
</dbReference>
<dbReference type="InterPro" id="IPR036852">
    <property type="entry name" value="Peptidase_S8/S53_dom_sf"/>
</dbReference>
<comment type="similarity">
    <text evidence="1 7">Belongs to the peptidase S8 family.</text>
</comment>
<evidence type="ECO:0000313" key="13">
    <source>
        <dbReference type="Proteomes" id="UP001202328"/>
    </source>
</evidence>
<dbReference type="InterPro" id="IPR034197">
    <property type="entry name" value="Peptidases_S8_3"/>
</dbReference>
<protein>
    <submittedName>
        <fullName evidence="12">Uncharacterized protein</fullName>
    </submittedName>
</protein>
<dbReference type="Proteomes" id="UP001202328">
    <property type="component" value="Unassembled WGS sequence"/>
</dbReference>
<dbReference type="PROSITE" id="PS00138">
    <property type="entry name" value="SUBTILASE_SER"/>
    <property type="match status" value="1"/>
</dbReference>
<keyword evidence="4 7" id="KW-0378">Hydrolase</keyword>
<dbReference type="CDD" id="cd02120">
    <property type="entry name" value="PA_subtilisin_like"/>
    <property type="match status" value="1"/>
</dbReference>
<evidence type="ECO:0000256" key="7">
    <source>
        <dbReference type="PROSITE-ProRule" id="PRU01240"/>
    </source>
</evidence>
<evidence type="ECO:0000313" key="12">
    <source>
        <dbReference type="EMBL" id="KAI3923725.1"/>
    </source>
</evidence>
<dbReference type="GO" id="GO:0006508">
    <property type="term" value="P:proteolysis"/>
    <property type="evidence" value="ECO:0007669"/>
    <property type="project" value="UniProtKB-KW"/>
</dbReference>
<feature type="chain" id="PRO_5042237968" evidence="8">
    <location>
        <begin position="21"/>
        <end position="762"/>
    </location>
</feature>
<accession>A0AAD4XJD2</accession>
<dbReference type="PANTHER" id="PTHR10795">
    <property type="entry name" value="PROPROTEIN CONVERTASE SUBTILISIN/KEXIN"/>
    <property type="match status" value="1"/>
</dbReference>
<dbReference type="PROSITE" id="PS51892">
    <property type="entry name" value="SUBTILASE"/>
    <property type="match status" value="1"/>
</dbReference>
<feature type="domain" description="Inhibitor I9" evidence="10">
    <location>
        <begin position="30"/>
        <end position="108"/>
    </location>
</feature>
<feature type="domain" description="Subtilisin-like protease fibronectin type-III" evidence="11">
    <location>
        <begin position="662"/>
        <end position="757"/>
    </location>
</feature>
<gene>
    <name evidence="12" type="ORF">MKW98_011355</name>
</gene>
<dbReference type="FunFam" id="3.30.70.80:FF:000002">
    <property type="entry name" value="Subtilisin-like protease SBT5.3"/>
    <property type="match status" value="1"/>
</dbReference>
<dbReference type="InterPro" id="IPR037045">
    <property type="entry name" value="S8pro/Inhibitor_I9_sf"/>
</dbReference>
<evidence type="ECO:0000256" key="4">
    <source>
        <dbReference type="ARBA" id="ARBA00022801"/>
    </source>
</evidence>
<dbReference type="InterPro" id="IPR000209">
    <property type="entry name" value="Peptidase_S8/S53_dom"/>
</dbReference>
<dbReference type="InterPro" id="IPR023828">
    <property type="entry name" value="Peptidase_S8_Ser-AS"/>
</dbReference>
<evidence type="ECO:0000256" key="6">
    <source>
        <dbReference type="PIRSR" id="PIRSR615500-1"/>
    </source>
</evidence>
<comment type="caution">
    <text evidence="12">The sequence shown here is derived from an EMBL/GenBank/DDBJ whole genome shotgun (WGS) entry which is preliminary data.</text>
</comment>
<dbReference type="CDD" id="cd04852">
    <property type="entry name" value="Peptidases_S8_3"/>
    <property type="match status" value="1"/>
</dbReference>
<dbReference type="Gene3D" id="3.50.30.30">
    <property type="match status" value="1"/>
</dbReference>
<dbReference type="Pfam" id="PF17766">
    <property type="entry name" value="fn3_6"/>
    <property type="match status" value="1"/>
</dbReference>
<evidence type="ECO:0000256" key="3">
    <source>
        <dbReference type="ARBA" id="ARBA00022729"/>
    </source>
</evidence>
<dbReference type="Pfam" id="PF05922">
    <property type="entry name" value="Inhibitor_I9"/>
    <property type="match status" value="1"/>
</dbReference>
<organism evidence="12 13">
    <name type="scientific">Papaver atlanticum</name>
    <dbReference type="NCBI Taxonomy" id="357466"/>
    <lineage>
        <taxon>Eukaryota</taxon>
        <taxon>Viridiplantae</taxon>
        <taxon>Streptophyta</taxon>
        <taxon>Embryophyta</taxon>
        <taxon>Tracheophyta</taxon>
        <taxon>Spermatophyta</taxon>
        <taxon>Magnoliopsida</taxon>
        <taxon>Ranunculales</taxon>
        <taxon>Papaveraceae</taxon>
        <taxon>Papaveroideae</taxon>
        <taxon>Papaver</taxon>
    </lineage>
</organism>
<sequence>MTKLITTVLTLLLLRYGAISEAAASTTKHYIVYMGDHSYPDSNSVITSNHGLLASVTGSIGQAEEAAIHHYSKSFRGFSAILTPEQAQQLRDSESVISVFESRISKLHTTHSWEFLGVDAIPQYNHFTEIESKSDVIVGVLDSGIWPESESFNDKGLGPVPKRFKGECVAGDQFTVKNCNRKIIGARFYSKGFEAEYGPLESFNRTIFRSPRDSDGHGTHTASTVAGSVVNNVSLSGMASGTARGGMPNARLAIYKPCWFVVCSDADLLVAFDDAIHDGVDIISVSLGAAPTSFFTDVYSIGSFHAFKKGILVSAGGGNGGLPGTAIHPAPWILAVAASTIDREFYSNVHLGNSKILKGYAINPLEMDNYYGIISATDAAASGVPLRNASFCYKNTLDHDLIKGKIVVCLGEAVTSDIRSDKGIVVRDGGGVGMILIDPTIGNDFGFQYVIPTTLLDPKEAELLREYLTTEKEPTARIYPTRTTTLNTIRAPKMAVFSSMGPNIITPDIIKPDITAPGVNISAAWSPVGIEFTGDRSVDFNVLSGTSMSCPHASAVAAIIKSHHPSWSPSAIKSAIMTTATVMDNSWRPIKKNPNGTRTTPFDYGSGHINPVAALDPGLVYDFGVSDIISFLCSTGASSAQIQNLTETPFVTCNNPPIPTYDLNYPSIGVAKMNGNVSVLRTATYYGNGPTVFKAAFKNPPGVRVVVEPHELKFQKSGEKMSFRVHFMPYKTSNGSFVFGSMTWSNGIHKVRSPIGVNVTSI</sequence>
<dbReference type="AlphaFoldDB" id="A0AAD4XJD2"/>
<evidence type="ECO:0000259" key="11">
    <source>
        <dbReference type="Pfam" id="PF17766"/>
    </source>
</evidence>
<dbReference type="InterPro" id="IPR041469">
    <property type="entry name" value="Subtilisin-like_FN3"/>
</dbReference>
<keyword evidence="2 7" id="KW-0645">Protease</keyword>
<dbReference type="SUPFAM" id="SSF52743">
    <property type="entry name" value="Subtilisin-like"/>
    <property type="match status" value="1"/>
</dbReference>
<feature type="domain" description="Peptidase S8/S53" evidence="9">
    <location>
        <begin position="134"/>
        <end position="605"/>
    </location>
</feature>
<dbReference type="PRINTS" id="PR00723">
    <property type="entry name" value="SUBTILISIN"/>
</dbReference>
<proteinExistence type="inferred from homology"/>
<keyword evidence="5 7" id="KW-0720">Serine protease</keyword>
<dbReference type="Gene3D" id="3.30.70.80">
    <property type="entry name" value="Peptidase S8 propeptide/proteinase inhibitor I9"/>
    <property type="match status" value="1"/>
</dbReference>
<dbReference type="Gene3D" id="3.40.50.200">
    <property type="entry name" value="Peptidase S8/S53 domain"/>
    <property type="match status" value="1"/>
</dbReference>
<feature type="active site" description="Charge relay system" evidence="6 7">
    <location>
        <position position="142"/>
    </location>
</feature>
<evidence type="ECO:0000256" key="8">
    <source>
        <dbReference type="SAM" id="SignalP"/>
    </source>
</evidence>
<evidence type="ECO:0000256" key="5">
    <source>
        <dbReference type="ARBA" id="ARBA00022825"/>
    </source>
</evidence>